<comment type="function">
    <text evidence="9">Transcription factor that binds specifically to a 5'-AA[AG]G-3' consensus core sequence.</text>
</comment>
<evidence type="ECO:0000313" key="14">
    <source>
        <dbReference type="Proteomes" id="UP000197138"/>
    </source>
</evidence>
<feature type="region of interest" description="Disordered" evidence="10">
    <location>
        <begin position="1"/>
        <end position="20"/>
    </location>
</feature>
<evidence type="ECO:0000313" key="15">
    <source>
        <dbReference type="Proteomes" id="UP000233551"/>
    </source>
</evidence>
<dbReference type="GO" id="GO:0003700">
    <property type="term" value="F:DNA-binding transcription factor activity"/>
    <property type="evidence" value="ECO:0007669"/>
    <property type="project" value="UniProtKB-UniRule"/>
</dbReference>
<dbReference type="PROSITE" id="PS50884">
    <property type="entry name" value="ZF_DOF_2"/>
    <property type="match status" value="1"/>
</dbReference>
<keyword evidence="15" id="KW-1185">Reference proteome</keyword>
<evidence type="ECO:0000256" key="7">
    <source>
        <dbReference type="ARBA" id="ARBA00023242"/>
    </source>
</evidence>
<evidence type="ECO:0000256" key="10">
    <source>
        <dbReference type="SAM" id="MobiDB-lite"/>
    </source>
</evidence>
<evidence type="ECO:0000256" key="3">
    <source>
        <dbReference type="ARBA" id="ARBA00022833"/>
    </source>
</evidence>
<comment type="subcellular location">
    <subcellularLocation>
        <location evidence="8 9">Nucleus</location>
    </subcellularLocation>
</comment>
<dbReference type="InterPro" id="IPR003851">
    <property type="entry name" value="Znf_Dof"/>
</dbReference>
<feature type="region of interest" description="Disordered" evidence="10">
    <location>
        <begin position="61"/>
        <end position="130"/>
    </location>
</feature>
<dbReference type="GO" id="GO:0003677">
    <property type="term" value="F:DNA binding"/>
    <property type="evidence" value="ECO:0007669"/>
    <property type="project" value="UniProtKB-UniRule"/>
</dbReference>
<organism evidence="12 14">
    <name type="scientific">Punica granatum</name>
    <name type="common">Pomegranate</name>
    <dbReference type="NCBI Taxonomy" id="22663"/>
    <lineage>
        <taxon>Eukaryota</taxon>
        <taxon>Viridiplantae</taxon>
        <taxon>Streptophyta</taxon>
        <taxon>Embryophyta</taxon>
        <taxon>Tracheophyta</taxon>
        <taxon>Spermatophyta</taxon>
        <taxon>Magnoliopsida</taxon>
        <taxon>eudicotyledons</taxon>
        <taxon>Gunneridae</taxon>
        <taxon>Pentapetalae</taxon>
        <taxon>rosids</taxon>
        <taxon>malvids</taxon>
        <taxon>Myrtales</taxon>
        <taxon>Lythraceae</taxon>
        <taxon>Punica</taxon>
    </lineage>
</organism>
<dbReference type="GO" id="GO:0005634">
    <property type="term" value="C:nucleus"/>
    <property type="evidence" value="ECO:0007669"/>
    <property type="project" value="UniProtKB-SubCell"/>
</dbReference>
<dbReference type="Proteomes" id="UP000197138">
    <property type="component" value="Unassembled WGS sequence"/>
</dbReference>
<dbReference type="AlphaFoldDB" id="A0A218WR69"/>
<evidence type="ECO:0000256" key="2">
    <source>
        <dbReference type="ARBA" id="ARBA00022771"/>
    </source>
</evidence>
<evidence type="ECO:0000313" key="13">
    <source>
        <dbReference type="EMBL" id="PKH64456.1"/>
    </source>
</evidence>
<keyword evidence="2 8" id="KW-0863">Zinc-finger</keyword>
<sequence>MPSTTCRPAAAPPPPNSEAIPCPRCDSINTKFCYYNNYNLAQPRHFCKSCRRYWTQGGTLRNVPVGGGSRKSSSTSSSKRLRSIPSSTAPPASSPASTSSSITNESVHHPPSFRPDFAPKQAGEAPGAFTSLLTSPGGHGFLALGGFGTGYGPSLDGQGLGFGRSVWPFPEVSYIEGVYAGAPSSVSDAAAAAPPCNAWQLGAGEGGGNGTGGHGQVDGADGFAWPELAISMPGQGLK</sequence>
<reference evidence="13 15" key="3">
    <citation type="submission" date="2017-11" db="EMBL/GenBank/DDBJ databases">
        <title>De-novo sequencing of pomegranate (Punica granatum L.) genome.</title>
        <authorList>
            <person name="Akparov Z."/>
            <person name="Amiraslanov A."/>
            <person name="Hajiyeva S."/>
            <person name="Abbasov M."/>
            <person name="Kaur K."/>
            <person name="Hamwieh A."/>
            <person name="Solovyev V."/>
            <person name="Salamov A."/>
            <person name="Braich B."/>
            <person name="Kosarev P."/>
            <person name="Mahmoud A."/>
            <person name="Hajiyev E."/>
            <person name="Babayeva S."/>
            <person name="Izzatullayeva V."/>
            <person name="Mammadov A."/>
            <person name="Mammadov A."/>
            <person name="Sharifova S."/>
            <person name="Ojaghi J."/>
            <person name="Eynullazada K."/>
            <person name="Bayramov B."/>
            <person name="Abdulazimova A."/>
            <person name="Shahmuradov I."/>
        </authorList>
    </citation>
    <scope>NUCLEOTIDE SEQUENCE [LARGE SCALE GENOMIC DNA]</scope>
    <source>
        <strain evidence="13">AG2017</strain>
        <strain evidence="15">cv. AG2017</strain>
        <tissue evidence="13">Leaf</tissue>
    </source>
</reference>
<dbReference type="GO" id="GO:0008270">
    <property type="term" value="F:zinc ion binding"/>
    <property type="evidence" value="ECO:0007669"/>
    <property type="project" value="UniProtKB-KW"/>
</dbReference>
<evidence type="ECO:0000256" key="6">
    <source>
        <dbReference type="ARBA" id="ARBA00023163"/>
    </source>
</evidence>
<dbReference type="Proteomes" id="UP000233551">
    <property type="component" value="Unassembled WGS sequence"/>
</dbReference>
<feature type="compositionally biased region" description="Low complexity" evidence="10">
    <location>
        <begin position="70"/>
        <end position="103"/>
    </location>
</feature>
<dbReference type="OrthoDB" id="1927254at2759"/>
<reference evidence="12" key="2">
    <citation type="submission" date="2017-06" db="EMBL/GenBank/DDBJ databases">
        <title>The pomegranate genome and the genomics of punicalagin biosynthesis.</title>
        <authorList>
            <person name="Xu C."/>
        </authorList>
    </citation>
    <scope>NUCLEOTIDE SEQUENCE [LARGE SCALE GENOMIC DNA]</scope>
    <source>
        <tissue evidence="12">Fresh leaf</tissue>
    </source>
</reference>
<keyword evidence="1 9" id="KW-0479">Metal-binding</keyword>
<keyword evidence="3 9" id="KW-0862">Zinc</keyword>
<dbReference type="STRING" id="22663.A0A218WR69"/>
<protein>
    <recommendedName>
        <fullName evidence="9">Dof zinc finger protein</fullName>
    </recommendedName>
</protein>
<keyword evidence="7 8" id="KW-0539">Nucleus</keyword>
<evidence type="ECO:0000313" key="12">
    <source>
        <dbReference type="EMBL" id="OWM74462.1"/>
    </source>
</evidence>
<feature type="domain" description="Dof-type" evidence="11">
    <location>
        <begin position="20"/>
        <end position="74"/>
    </location>
</feature>
<comment type="caution">
    <text evidence="12">The sequence shown here is derived from an EMBL/GenBank/DDBJ whole genome shotgun (WGS) entry which is preliminary data.</text>
</comment>
<keyword evidence="6 9" id="KW-0804">Transcription</keyword>
<keyword evidence="5 8" id="KW-0238">DNA-binding</keyword>
<evidence type="ECO:0000256" key="8">
    <source>
        <dbReference type="PROSITE-ProRule" id="PRU00071"/>
    </source>
</evidence>
<accession>A0A218WR69</accession>
<dbReference type="InterPro" id="IPR045174">
    <property type="entry name" value="Dof"/>
</dbReference>
<evidence type="ECO:0000256" key="4">
    <source>
        <dbReference type="ARBA" id="ARBA00023015"/>
    </source>
</evidence>
<name>A0A218WR69_PUNGR</name>
<dbReference type="PROSITE" id="PS01361">
    <property type="entry name" value="ZF_DOF_1"/>
    <property type="match status" value="1"/>
</dbReference>
<dbReference type="EMBL" id="MTKT01003769">
    <property type="protein sequence ID" value="OWM74462.1"/>
    <property type="molecule type" value="Genomic_DNA"/>
</dbReference>
<evidence type="ECO:0000256" key="5">
    <source>
        <dbReference type="ARBA" id="ARBA00023125"/>
    </source>
</evidence>
<dbReference type="PANTHER" id="PTHR31992">
    <property type="entry name" value="DOF ZINC FINGER PROTEIN DOF1.4-RELATED"/>
    <property type="match status" value="1"/>
</dbReference>
<keyword evidence="4 9" id="KW-0805">Transcription regulation</keyword>
<evidence type="ECO:0000259" key="11">
    <source>
        <dbReference type="PROSITE" id="PS50884"/>
    </source>
</evidence>
<evidence type="ECO:0000256" key="1">
    <source>
        <dbReference type="ARBA" id="ARBA00022723"/>
    </source>
</evidence>
<dbReference type="EMBL" id="PGOL01044846">
    <property type="protein sequence ID" value="PKH64456.1"/>
    <property type="molecule type" value="Genomic_DNA"/>
</dbReference>
<dbReference type="GeneID" id="116215591"/>
<reference evidence="14" key="1">
    <citation type="journal article" date="2017" name="Plant J.">
        <title>The pomegranate (Punica granatum L.) genome and the genomics of punicalagin biosynthesis.</title>
        <authorList>
            <person name="Qin G."/>
            <person name="Xu C."/>
            <person name="Ming R."/>
            <person name="Tang H."/>
            <person name="Guyot R."/>
            <person name="Kramer E.M."/>
            <person name="Hu Y."/>
            <person name="Yi X."/>
            <person name="Qi Y."/>
            <person name="Xu X."/>
            <person name="Gao Z."/>
            <person name="Pan H."/>
            <person name="Jian J."/>
            <person name="Tian Y."/>
            <person name="Yue Z."/>
            <person name="Xu Y."/>
        </authorList>
    </citation>
    <scope>NUCLEOTIDE SEQUENCE [LARGE SCALE GENOMIC DNA]</scope>
    <source>
        <strain evidence="14">cv. Dabenzi</strain>
    </source>
</reference>
<dbReference type="PANTHER" id="PTHR31992:SF312">
    <property type="entry name" value="DOF ZINC FINGER PROTEIN DOF1.6"/>
    <property type="match status" value="1"/>
</dbReference>
<dbReference type="Pfam" id="PF02701">
    <property type="entry name" value="Zn_ribbon_Dof"/>
    <property type="match status" value="1"/>
</dbReference>
<evidence type="ECO:0000256" key="9">
    <source>
        <dbReference type="RuleBase" id="RU369094"/>
    </source>
</evidence>
<proteinExistence type="predicted"/>
<gene>
    <name evidence="12" type="ORF">CDL15_Pgr003965</name>
    <name evidence="13" type="ORF">CRG98_050183</name>
</gene>